<evidence type="ECO:0000313" key="4">
    <source>
        <dbReference type="Proteomes" id="UP000015106"/>
    </source>
</evidence>
<keyword evidence="4" id="KW-1185">Reference proteome</keyword>
<keyword evidence="1" id="KW-0175">Coiled coil</keyword>
<reference evidence="3" key="2">
    <citation type="submission" date="2018-03" db="EMBL/GenBank/DDBJ databases">
        <title>The Triticum urartu genome reveals the dynamic nature of wheat genome evolution.</title>
        <authorList>
            <person name="Ling H."/>
            <person name="Ma B."/>
            <person name="Shi X."/>
            <person name="Liu H."/>
            <person name="Dong L."/>
            <person name="Sun H."/>
            <person name="Cao Y."/>
            <person name="Gao Q."/>
            <person name="Zheng S."/>
            <person name="Li Y."/>
            <person name="Yu Y."/>
            <person name="Du H."/>
            <person name="Qi M."/>
            <person name="Li Y."/>
            <person name="Yu H."/>
            <person name="Cui Y."/>
            <person name="Wang N."/>
            <person name="Chen C."/>
            <person name="Wu H."/>
            <person name="Zhao Y."/>
            <person name="Zhang J."/>
            <person name="Li Y."/>
            <person name="Zhou W."/>
            <person name="Zhang B."/>
            <person name="Hu W."/>
            <person name="Eijk M."/>
            <person name="Tang J."/>
            <person name="Witsenboer H."/>
            <person name="Zhao S."/>
            <person name="Li Z."/>
            <person name="Zhang A."/>
            <person name="Wang D."/>
            <person name="Liang C."/>
        </authorList>
    </citation>
    <scope>NUCLEOTIDE SEQUENCE [LARGE SCALE GENOMIC DNA]</scope>
    <source>
        <strain evidence="3">cv. G1812</strain>
    </source>
</reference>
<dbReference type="InterPro" id="IPR022059">
    <property type="entry name" value="DUF3615"/>
</dbReference>
<feature type="coiled-coil region" evidence="1">
    <location>
        <begin position="68"/>
        <end position="95"/>
    </location>
</feature>
<sequence>MDSSGVFYTYPTLGDKPLQSLEEVASAVDSYARPNSNAMSDKELSEKDRAVRERLYFPDGTPKVYTRAKVVERERDKLRRLVEALLDKRNDDEDRVYELEKIVHWQSICEGVEWYYHLNITVKTKEAANDAGSTSLFFVEVARDSNDISGYYINTFSRVDTDGQDRGATCNGCINNESDGMKHPRAASFKGGHMNIRFPLGFGPCNEKQWADSRHSVW</sequence>
<dbReference type="Proteomes" id="UP000015106">
    <property type="component" value="Chromosome 5"/>
</dbReference>
<protein>
    <recommendedName>
        <fullName evidence="2">DUF3615 domain-containing protein</fullName>
    </recommendedName>
</protein>
<dbReference type="EnsemblPlants" id="TuG1812U0000014900.01.T01">
    <property type="protein sequence ID" value="TuG1812U0000014900.01.T01"/>
    <property type="gene ID" value="TuG1812U0000014900.01"/>
</dbReference>
<proteinExistence type="predicted"/>
<name>A0A8R7VJM3_TRIUA</name>
<reference evidence="3" key="3">
    <citation type="submission" date="2022-06" db="UniProtKB">
        <authorList>
            <consortium name="EnsemblPlants"/>
        </authorList>
    </citation>
    <scope>IDENTIFICATION</scope>
</reference>
<reference evidence="4" key="1">
    <citation type="journal article" date="2013" name="Nature">
        <title>Draft genome of the wheat A-genome progenitor Triticum urartu.</title>
        <authorList>
            <person name="Ling H.Q."/>
            <person name="Zhao S."/>
            <person name="Liu D."/>
            <person name="Wang J."/>
            <person name="Sun H."/>
            <person name="Zhang C."/>
            <person name="Fan H."/>
            <person name="Li D."/>
            <person name="Dong L."/>
            <person name="Tao Y."/>
            <person name="Gao C."/>
            <person name="Wu H."/>
            <person name="Li Y."/>
            <person name="Cui Y."/>
            <person name="Guo X."/>
            <person name="Zheng S."/>
            <person name="Wang B."/>
            <person name="Yu K."/>
            <person name="Liang Q."/>
            <person name="Yang W."/>
            <person name="Lou X."/>
            <person name="Chen J."/>
            <person name="Feng M."/>
            <person name="Jian J."/>
            <person name="Zhang X."/>
            <person name="Luo G."/>
            <person name="Jiang Y."/>
            <person name="Liu J."/>
            <person name="Wang Z."/>
            <person name="Sha Y."/>
            <person name="Zhang B."/>
            <person name="Wu H."/>
            <person name="Tang D."/>
            <person name="Shen Q."/>
            <person name="Xue P."/>
            <person name="Zou S."/>
            <person name="Wang X."/>
            <person name="Liu X."/>
            <person name="Wang F."/>
            <person name="Yang Y."/>
            <person name="An X."/>
            <person name="Dong Z."/>
            <person name="Zhang K."/>
            <person name="Zhang X."/>
            <person name="Luo M.C."/>
            <person name="Dvorak J."/>
            <person name="Tong Y."/>
            <person name="Wang J."/>
            <person name="Yang H."/>
            <person name="Li Z."/>
            <person name="Wang D."/>
            <person name="Zhang A."/>
            <person name="Wang J."/>
        </authorList>
    </citation>
    <scope>NUCLEOTIDE SEQUENCE</scope>
    <source>
        <strain evidence="4">cv. G1812</strain>
    </source>
</reference>
<dbReference type="Gramene" id="TuG1812U0000014900.01.T01">
    <property type="protein sequence ID" value="TuG1812U0000014900.01.T01"/>
    <property type="gene ID" value="TuG1812U0000014900.01"/>
</dbReference>
<evidence type="ECO:0000259" key="2">
    <source>
        <dbReference type="Pfam" id="PF12274"/>
    </source>
</evidence>
<feature type="domain" description="DUF3615" evidence="2">
    <location>
        <begin position="82"/>
        <end position="184"/>
    </location>
</feature>
<dbReference type="PANTHER" id="PTHR33326">
    <property type="entry name" value="OS05G0543800 PROTEIN"/>
    <property type="match status" value="1"/>
</dbReference>
<dbReference type="Pfam" id="PF12274">
    <property type="entry name" value="DUF3615"/>
    <property type="match status" value="1"/>
</dbReference>
<dbReference type="AlphaFoldDB" id="A0A8R7VJM3"/>
<evidence type="ECO:0000256" key="1">
    <source>
        <dbReference type="SAM" id="Coils"/>
    </source>
</evidence>
<evidence type="ECO:0000313" key="3">
    <source>
        <dbReference type="EnsemblPlants" id="TuG1812U0000014900.01.T01"/>
    </source>
</evidence>
<dbReference type="PANTHER" id="PTHR33326:SF49">
    <property type="entry name" value="GENOME ASSEMBLY, CHROMOSOME: II"/>
    <property type="match status" value="1"/>
</dbReference>
<accession>A0A8R7VJM3</accession>
<organism evidence="3 4">
    <name type="scientific">Triticum urartu</name>
    <name type="common">Red wild einkorn</name>
    <name type="synonym">Crithodium urartu</name>
    <dbReference type="NCBI Taxonomy" id="4572"/>
    <lineage>
        <taxon>Eukaryota</taxon>
        <taxon>Viridiplantae</taxon>
        <taxon>Streptophyta</taxon>
        <taxon>Embryophyta</taxon>
        <taxon>Tracheophyta</taxon>
        <taxon>Spermatophyta</taxon>
        <taxon>Magnoliopsida</taxon>
        <taxon>Liliopsida</taxon>
        <taxon>Poales</taxon>
        <taxon>Poaceae</taxon>
        <taxon>BOP clade</taxon>
        <taxon>Pooideae</taxon>
        <taxon>Triticodae</taxon>
        <taxon>Triticeae</taxon>
        <taxon>Triticinae</taxon>
        <taxon>Triticum</taxon>
    </lineage>
</organism>